<dbReference type="AlphaFoldDB" id="A0AAN4EYU2"/>
<organism evidence="1 2">
    <name type="scientific">Citrobacter freundii</name>
    <dbReference type="NCBI Taxonomy" id="546"/>
    <lineage>
        <taxon>Bacteria</taxon>
        <taxon>Pseudomonadati</taxon>
        <taxon>Pseudomonadota</taxon>
        <taxon>Gammaproteobacteria</taxon>
        <taxon>Enterobacterales</taxon>
        <taxon>Enterobacteriaceae</taxon>
        <taxon>Citrobacter</taxon>
        <taxon>Citrobacter freundii complex</taxon>
    </lineage>
</organism>
<evidence type="ECO:0000313" key="1">
    <source>
        <dbReference type="EMBL" id="EMM7458973.1"/>
    </source>
</evidence>
<accession>A0AAN4EYU2</accession>
<comment type="caution">
    <text evidence="1">The sequence shown here is derived from an EMBL/GenBank/DDBJ whole genome shotgun (WGS) entry which is preliminary data.</text>
</comment>
<dbReference type="Proteomes" id="UP001169574">
    <property type="component" value="Unassembled WGS sequence"/>
</dbReference>
<evidence type="ECO:0008006" key="3">
    <source>
        <dbReference type="Google" id="ProtNLM"/>
    </source>
</evidence>
<proteinExistence type="predicted"/>
<name>A0AAN4EYU2_CITFR</name>
<reference evidence="1" key="1">
    <citation type="submission" date="2024-02" db="EMBL/GenBank/DDBJ databases">
        <authorList>
            <consortium name="Clinical and Environmental Microbiology Branch: Whole genome sequencing antimicrobial resistance pathogens in the healthcare setting"/>
        </authorList>
    </citation>
    <scope>NUCLEOTIDE SEQUENCE</scope>
    <source>
        <strain evidence="1">Whole organism</strain>
    </source>
</reference>
<protein>
    <recommendedName>
        <fullName evidence="3">Apea-like HEPN domain-containing protein</fullName>
    </recommendedName>
</protein>
<dbReference type="EMBL" id="ABLGCN030000009">
    <property type="protein sequence ID" value="EMM7458973.1"/>
    <property type="molecule type" value="Genomic_DNA"/>
</dbReference>
<gene>
    <name evidence="1" type="ORF">P7U51_003519</name>
</gene>
<evidence type="ECO:0000313" key="2">
    <source>
        <dbReference type="Proteomes" id="UP001169574"/>
    </source>
</evidence>
<sequence length="361" mass="42947">MASIRDNIDYIFDCLCESGGFPSTRSNMRPENASRDEMQWFNKIKCNATNIKTLLHDITICAFKETHDGTDSHYFAIKNMSHLFLQDLFNSSFFSPVEMEDVYFVYFCKILNLKVDIRYTAAEIDEYLLHQQDDSEYKGHSLSELRDYFEGFCVIKVQDLSIELLNDINVCYYYILTSYKRAITLPLYEYTVDKMREFFIGNNKIPKDNIFLSLTSSHLKHCFLELYRCIEWLYVIPRVRKLKQVINYSEPAYTLATHCTNELSWRRKEEDSLARLIEDIIIHDELIKLKMMYSEFFRDIECNSLAFAKHLYSFRNQFVHQFEFEKEKKFESTTLVDAIDILTDLISSVYAHYDQDIVCWK</sequence>